<organism evidence="2 3">
    <name type="scientific">Phenylobacterium terrae</name>
    <dbReference type="NCBI Taxonomy" id="2665495"/>
    <lineage>
        <taxon>Bacteria</taxon>
        <taxon>Pseudomonadati</taxon>
        <taxon>Pseudomonadota</taxon>
        <taxon>Alphaproteobacteria</taxon>
        <taxon>Caulobacterales</taxon>
        <taxon>Caulobacteraceae</taxon>
        <taxon>Phenylobacterium</taxon>
    </lineage>
</organism>
<evidence type="ECO:0000256" key="1">
    <source>
        <dbReference type="SAM" id="Phobius"/>
    </source>
</evidence>
<gene>
    <name evidence="2" type="ORF">ACFSC0_03525</name>
</gene>
<dbReference type="RefSeq" id="WP_377280492.1">
    <property type="nucleotide sequence ID" value="NZ_JBHRSI010000001.1"/>
</dbReference>
<feature type="transmembrane region" description="Helical" evidence="1">
    <location>
        <begin position="52"/>
        <end position="74"/>
    </location>
</feature>
<keyword evidence="3" id="KW-1185">Reference proteome</keyword>
<evidence type="ECO:0000313" key="3">
    <source>
        <dbReference type="Proteomes" id="UP001597237"/>
    </source>
</evidence>
<dbReference type="Proteomes" id="UP001597237">
    <property type="component" value="Unassembled WGS sequence"/>
</dbReference>
<evidence type="ECO:0000313" key="2">
    <source>
        <dbReference type="EMBL" id="MFD1782454.1"/>
    </source>
</evidence>
<dbReference type="InterPro" id="IPR009937">
    <property type="entry name" value="Phage_holin_3_6"/>
</dbReference>
<keyword evidence="1" id="KW-1133">Transmembrane helix</keyword>
<dbReference type="EMBL" id="JBHUEY010000001">
    <property type="protein sequence ID" value="MFD1782454.1"/>
    <property type="molecule type" value="Genomic_DNA"/>
</dbReference>
<protein>
    <submittedName>
        <fullName evidence="2">Phage holin family protein</fullName>
    </submittedName>
</protein>
<accession>A0ABW4MZ29</accession>
<comment type="caution">
    <text evidence="2">The sequence shown here is derived from an EMBL/GenBank/DDBJ whole genome shotgun (WGS) entry which is preliminary data.</text>
</comment>
<sequence length="131" mass="13836">MPDPASDPRSIPQLIGDLATDVSSLVRKEAELVRAEFSEKTTQLLKAGGEMAGGAICLLAALIVLLQALVLALSKVMDPAWAALLVGVVVALVGVSLLRIGAKTAKPSNLTPERTTRQIEKDAQLVKEQVR</sequence>
<name>A0ABW4MZ29_9CAUL</name>
<feature type="transmembrane region" description="Helical" evidence="1">
    <location>
        <begin position="80"/>
        <end position="100"/>
    </location>
</feature>
<keyword evidence="1" id="KW-0812">Transmembrane</keyword>
<dbReference type="Pfam" id="PF07332">
    <property type="entry name" value="Phage_holin_3_6"/>
    <property type="match status" value="1"/>
</dbReference>
<reference evidence="3" key="1">
    <citation type="journal article" date="2019" name="Int. J. Syst. Evol. Microbiol.">
        <title>The Global Catalogue of Microorganisms (GCM) 10K type strain sequencing project: providing services to taxonomists for standard genome sequencing and annotation.</title>
        <authorList>
            <consortium name="The Broad Institute Genomics Platform"/>
            <consortium name="The Broad Institute Genome Sequencing Center for Infectious Disease"/>
            <person name="Wu L."/>
            <person name="Ma J."/>
        </authorList>
    </citation>
    <scope>NUCLEOTIDE SEQUENCE [LARGE SCALE GENOMIC DNA]</scope>
    <source>
        <strain evidence="3">DFY28</strain>
    </source>
</reference>
<proteinExistence type="predicted"/>
<keyword evidence="1" id="KW-0472">Membrane</keyword>